<evidence type="ECO:0000256" key="4">
    <source>
        <dbReference type="ARBA" id="ARBA00022490"/>
    </source>
</evidence>
<comment type="catalytic activity">
    <reaction evidence="11 12">
        <text>tRNA(Ser) + L-serine + ATP = L-seryl-tRNA(Ser) + AMP + diphosphate + H(+)</text>
        <dbReference type="Rhea" id="RHEA:12292"/>
        <dbReference type="Rhea" id="RHEA-COMP:9669"/>
        <dbReference type="Rhea" id="RHEA-COMP:9703"/>
        <dbReference type="ChEBI" id="CHEBI:15378"/>
        <dbReference type="ChEBI" id="CHEBI:30616"/>
        <dbReference type="ChEBI" id="CHEBI:33019"/>
        <dbReference type="ChEBI" id="CHEBI:33384"/>
        <dbReference type="ChEBI" id="CHEBI:78442"/>
        <dbReference type="ChEBI" id="CHEBI:78533"/>
        <dbReference type="ChEBI" id="CHEBI:456215"/>
        <dbReference type="EC" id="6.1.1.11"/>
    </reaction>
</comment>
<comment type="subcellular location">
    <subcellularLocation>
        <location evidence="1 12">Cytoplasm</location>
    </subcellularLocation>
</comment>
<dbReference type="NCBIfam" id="TIGR00414">
    <property type="entry name" value="serS"/>
    <property type="match status" value="1"/>
</dbReference>
<evidence type="ECO:0000256" key="8">
    <source>
        <dbReference type="ARBA" id="ARBA00022917"/>
    </source>
</evidence>
<keyword evidence="5 12" id="KW-0436">Ligase</keyword>
<evidence type="ECO:0000313" key="14">
    <source>
        <dbReference type="EMBL" id="MBZ9568720.1"/>
    </source>
</evidence>
<dbReference type="InterPro" id="IPR002317">
    <property type="entry name" value="Ser-tRNA-ligase_type_1"/>
</dbReference>
<dbReference type="InterPro" id="IPR045864">
    <property type="entry name" value="aa-tRNA-synth_II/BPL/LPL"/>
</dbReference>
<comment type="caution">
    <text evidence="14">The sequence shown here is derived from an EMBL/GenBank/DDBJ whole genome shotgun (WGS) entry which is preliminary data.</text>
</comment>
<dbReference type="Pfam" id="PF02403">
    <property type="entry name" value="Seryl_tRNA_N"/>
    <property type="match status" value="1"/>
</dbReference>
<comment type="similarity">
    <text evidence="3 12">Belongs to the class-II aminoacyl-tRNA synthetase family. Type-1 seryl-tRNA synthetase subfamily.</text>
</comment>
<sequence>MLDPKLLRSDLEDVAQRLAKRGFTLDTAQFEALESQRRTLQTETEQLQNERNTRSKAIGKAKAAGEDIQPLLDEVSDLGDRLDAAKSRLAEVHAELDALLASLPNLPHESVPEGNDEADNVELHRWGTPSTFDFPVQDHVDLGARHGYLDFEMAAKLTGSRFAVMRGPIARLHRALVQFMLDRQTLEHGYEECYVPYIVNRDSLTGTGQLPKFGEDLFRLEGESDYYLIPTAEVPLTNFARDHIFEARELPVRLTAHTPCFRSEAGAYGKDTRGMIRQHQFDKVEMVQMVDPETSYDALEEMRGHAEAILQALELPYRVVTLCAGDMGFGAAKTYDLEVWLPSQETYREISSVSNCEDFQARRMQARFRRPEQKKPQLLHTLNGSGLAVGRCLLAVLENNQQADGSIRVPDVLRGYLGGLEVINAD</sequence>
<keyword evidence="6 12" id="KW-0547">Nucleotide-binding</keyword>
<dbReference type="PRINTS" id="PR00981">
    <property type="entry name" value="TRNASYNTHSER"/>
</dbReference>
<dbReference type="SUPFAM" id="SSF46589">
    <property type="entry name" value="tRNA-binding arm"/>
    <property type="match status" value="1"/>
</dbReference>
<comment type="caution">
    <text evidence="12">Lacks conserved residue(s) required for the propagation of feature annotation.</text>
</comment>
<comment type="domain">
    <text evidence="12">Consists of two distinct domains, a catalytic core and a N-terminal extension that is involved in tRNA binding.</text>
</comment>
<keyword evidence="15" id="KW-1185">Reference proteome</keyword>
<dbReference type="InterPro" id="IPR033729">
    <property type="entry name" value="SerRS_core"/>
</dbReference>
<comment type="function">
    <text evidence="12">Catalyzes the attachment of serine to tRNA(Ser). Is also able to aminoacylate tRNA(Sec) with serine, to form the misacylated tRNA L-seryl-tRNA(Sec), which will be further converted into selenocysteinyl-tRNA(Sec).</text>
</comment>
<feature type="binding site" evidence="12">
    <location>
        <position position="285"/>
    </location>
    <ligand>
        <name>L-serine</name>
        <dbReference type="ChEBI" id="CHEBI:33384"/>
    </ligand>
</feature>
<dbReference type="Pfam" id="PF00587">
    <property type="entry name" value="tRNA-synt_2b"/>
    <property type="match status" value="1"/>
</dbReference>
<keyword evidence="7 12" id="KW-0067">ATP-binding</keyword>
<dbReference type="EC" id="6.1.1.11" evidence="12"/>
<evidence type="ECO:0000256" key="6">
    <source>
        <dbReference type="ARBA" id="ARBA00022741"/>
    </source>
</evidence>
<dbReference type="InterPro" id="IPR002314">
    <property type="entry name" value="aa-tRNA-synt_IIb"/>
</dbReference>
<dbReference type="InterPro" id="IPR006195">
    <property type="entry name" value="aa-tRNA-synth_II"/>
</dbReference>
<organism evidence="14 15">
    <name type="scientific">Modicisalibacter tunisiensis</name>
    <dbReference type="NCBI Taxonomy" id="390637"/>
    <lineage>
        <taxon>Bacteria</taxon>
        <taxon>Pseudomonadati</taxon>
        <taxon>Pseudomonadota</taxon>
        <taxon>Gammaproteobacteria</taxon>
        <taxon>Oceanospirillales</taxon>
        <taxon>Halomonadaceae</taxon>
        <taxon>Modicisalibacter</taxon>
    </lineage>
</organism>
<evidence type="ECO:0000256" key="5">
    <source>
        <dbReference type="ARBA" id="ARBA00022598"/>
    </source>
</evidence>
<dbReference type="Gene3D" id="1.10.287.40">
    <property type="entry name" value="Serine-tRNA synthetase, tRNA binding domain"/>
    <property type="match status" value="1"/>
</dbReference>
<evidence type="ECO:0000256" key="1">
    <source>
        <dbReference type="ARBA" id="ARBA00004496"/>
    </source>
</evidence>
<dbReference type="HAMAP" id="MF_00176">
    <property type="entry name" value="Ser_tRNA_synth_type1"/>
    <property type="match status" value="1"/>
</dbReference>
<dbReference type="CDD" id="cd00770">
    <property type="entry name" value="SerRS_core"/>
    <property type="match status" value="1"/>
</dbReference>
<feature type="binding site" evidence="12">
    <location>
        <position position="385"/>
    </location>
    <ligand>
        <name>L-serine</name>
        <dbReference type="ChEBI" id="CHEBI:33384"/>
    </ligand>
</feature>
<feature type="binding site" evidence="12">
    <location>
        <begin position="349"/>
        <end position="352"/>
    </location>
    <ligand>
        <name>ATP</name>
        <dbReference type="ChEBI" id="CHEBI:30616"/>
    </ligand>
</feature>
<dbReference type="InterPro" id="IPR015866">
    <property type="entry name" value="Ser-tRNA-synth_1_N"/>
</dbReference>
<comment type="pathway">
    <text evidence="2 12">Aminoacyl-tRNA biosynthesis; selenocysteinyl-tRNA(Sec) biosynthesis; L-seryl-tRNA(Sec) from L-serine and tRNA(Sec): step 1/1.</text>
</comment>
<dbReference type="EMBL" id="JAGXFD010000001">
    <property type="protein sequence ID" value="MBZ9568720.1"/>
    <property type="molecule type" value="Genomic_DNA"/>
</dbReference>
<keyword evidence="8 12" id="KW-0648">Protein biosynthesis</keyword>
<comment type="catalytic activity">
    <reaction evidence="10 12">
        <text>tRNA(Sec) + L-serine + ATP = L-seryl-tRNA(Sec) + AMP + diphosphate + H(+)</text>
        <dbReference type="Rhea" id="RHEA:42580"/>
        <dbReference type="Rhea" id="RHEA-COMP:9742"/>
        <dbReference type="Rhea" id="RHEA-COMP:10128"/>
        <dbReference type="ChEBI" id="CHEBI:15378"/>
        <dbReference type="ChEBI" id="CHEBI:30616"/>
        <dbReference type="ChEBI" id="CHEBI:33019"/>
        <dbReference type="ChEBI" id="CHEBI:33384"/>
        <dbReference type="ChEBI" id="CHEBI:78442"/>
        <dbReference type="ChEBI" id="CHEBI:78533"/>
        <dbReference type="ChEBI" id="CHEBI:456215"/>
        <dbReference type="EC" id="6.1.1.11"/>
    </reaction>
</comment>
<name>A0ABS7X1E8_9GAMM</name>
<comment type="subunit">
    <text evidence="12">Homodimer. The tRNA molecule binds across the dimer.</text>
</comment>
<evidence type="ECO:0000259" key="13">
    <source>
        <dbReference type="PROSITE" id="PS50862"/>
    </source>
</evidence>
<dbReference type="GO" id="GO:0004828">
    <property type="term" value="F:serine-tRNA ligase activity"/>
    <property type="evidence" value="ECO:0007669"/>
    <property type="project" value="UniProtKB-EC"/>
</dbReference>
<proteinExistence type="inferred from homology"/>
<evidence type="ECO:0000256" key="9">
    <source>
        <dbReference type="ARBA" id="ARBA00023146"/>
    </source>
</evidence>
<dbReference type="PROSITE" id="PS50862">
    <property type="entry name" value="AA_TRNA_LIGASE_II"/>
    <property type="match status" value="1"/>
</dbReference>
<evidence type="ECO:0000313" key="15">
    <source>
        <dbReference type="Proteomes" id="UP001319883"/>
    </source>
</evidence>
<evidence type="ECO:0000256" key="2">
    <source>
        <dbReference type="ARBA" id="ARBA00005045"/>
    </source>
</evidence>
<dbReference type="RefSeq" id="WP_224421218.1">
    <property type="nucleotide sequence ID" value="NZ_JAGXFD010000001.1"/>
</dbReference>
<feature type="binding site" evidence="12">
    <location>
        <begin position="231"/>
        <end position="233"/>
    </location>
    <ligand>
        <name>L-serine</name>
        <dbReference type="ChEBI" id="CHEBI:33384"/>
    </ligand>
</feature>
<protein>
    <recommendedName>
        <fullName evidence="12">Serine--tRNA ligase</fullName>
        <ecNumber evidence="12">6.1.1.11</ecNumber>
    </recommendedName>
    <alternativeName>
        <fullName evidence="12">Seryl-tRNA synthetase</fullName>
        <shortName evidence="12">SerRS</shortName>
    </alternativeName>
    <alternativeName>
        <fullName evidence="12">Seryl-tRNA(Ser/Sec) synthetase</fullName>
    </alternativeName>
</protein>
<dbReference type="SUPFAM" id="SSF55681">
    <property type="entry name" value="Class II aaRS and biotin synthetases"/>
    <property type="match status" value="1"/>
</dbReference>
<dbReference type="Gene3D" id="3.30.930.10">
    <property type="entry name" value="Bira Bifunctional Protein, Domain 2"/>
    <property type="match status" value="1"/>
</dbReference>
<dbReference type="PIRSF" id="PIRSF001529">
    <property type="entry name" value="Ser-tRNA-synth_IIa"/>
    <property type="match status" value="1"/>
</dbReference>
<keyword evidence="4 12" id="KW-0963">Cytoplasm</keyword>
<dbReference type="InterPro" id="IPR042103">
    <property type="entry name" value="SerRS_1_N_sf"/>
</dbReference>
<feature type="binding site" evidence="12">
    <location>
        <begin position="262"/>
        <end position="264"/>
    </location>
    <ligand>
        <name>ATP</name>
        <dbReference type="ChEBI" id="CHEBI:30616"/>
    </ligand>
</feature>
<dbReference type="Proteomes" id="UP001319883">
    <property type="component" value="Unassembled WGS sequence"/>
</dbReference>
<feature type="domain" description="Aminoacyl-transfer RNA synthetases class-II family profile" evidence="13">
    <location>
        <begin position="171"/>
        <end position="410"/>
    </location>
</feature>
<dbReference type="PANTHER" id="PTHR43697:SF1">
    <property type="entry name" value="SERINE--TRNA LIGASE"/>
    <property type="match status" value="1"/>
</dbReference>
<evidence type="ECO:0000256" key="10">
    <source>
        <dbReference type="ARBA" id="ARBA00047929"/>
    </source>
</evidence>
<evidence type="ECO:0000256" key="7">
    <source>
        <dbReference type="ARBA" id="ARBA00022840"/>
    </source>
</evidence>
<reference evidence="14 15" key="1">
    <citation type="submission" date="2021-05" db="EMBL/GenBank/DDBJ databases">
        <title>Petroleum and Energy Research Collection (APPE): ex situ preservation of microbial diversity associated with the oil industry and exploitation of its biotechnological potential.</title>
        <authorList>
            <person name="Paixao C.T.M."/>
            <person name="Gomes M.B."/>
            <person name="Oliveira V.M."/>
        </authorList>
    </citation>
    <scope>NUCLEOTIDE SEQUENCE [LARGE SCALE GENOMIC DNA]</scope>
    <source>
        <strain evidence="14 15">LIT2</strain>
    </source>
</reference>
<evidence type="ECO:0000256" key="11">
    <source>
        <dbReference type="ARBA" id="ARBA00048823"/>
    </source>
</evidence>
<evidence type="ECO:0000256" key="12">
    <source>
        <dbReference type="HAMAP-Rule" id="MF_00176"/>
    </source>
</evidence>
<accession>A0ABS7X1E8</accession>
<dbReference type="InterPro" id="IPR010978">
    <property type="entry name" value="tRNA-bd_arm"/>
</dbReference>
<gene>
    <name evidence="12 14" type="primary">serS</name>
    <name evidence="14" type="ORF">KGQ91_13685</name>
</gene>
<keyword evidence="9 12" id="KW-0030">Aminoacyl-tRNA synthetase</keyword>
<dbReference type="PANTHER" id="PTHR43697">
    <property type="entry name" value="SERYL-TRNA SYNTHETASE"/>
    <property type="match status" value="1"/>
</dbReference>
<evidence type="ECO:0000256" key="3">
    <source>
        <dbReference type="ARBA" id="ARBA00010728"/>
    </source>
</evidence>